<feature type="transmembrane region" description="Helical" evidence="1">
    <location>
        <begin position="310"/>
        <end position="329"/>
    </location>
</feature>
<dbReference type="EMBL" id="BAHD01000044">
    <property type="protein sequence ID" value="GAB96668.1"/>
    <property type="molecule type" value="Genomic_DNA"/>
</dbReference>
<evidence type="ECO:0000313" key="3">
    <source>
        <dbReference type="Proteomes" id="UP000008366"/>
    </source>
</evidence>
<dbReference type="eggNOG" id="COG1914">
    <property type="taxonomic scope" value="Bacteria"/>
</dbReference>
<proteinExistence type="predicted"/>
<keyword evidence="3" id="KW-1185">Reference proteome</keyword>
<feature type="transmembrane region" description="Helical" evidence="1">
    <location>
        <begin position="20"/>
        <end position="43"/>
    </location>
</feature>
<protein>
    <recommendedName>
        <fullName evidence="4">Nramp family transporter</fullName>
    </recommendedName>
</protein>
<dbReference type="Proteomes" id="UP000008366">
    <property type="component" value="Unassembled WGS sequence"/>
</dbReference>
<comment type="caution">
    <text evidence="2">The sequence shown here is derived from an EMBL/GenBank/DDBJ whole genome shotgun (WGS) entry which is preliminary data.</text>
</comment>
<dbReference type="STRING" id="1184609.KILIM_044_00570"/>
<feature type="transmembrane region" description="Helical" evidence="1">
    <location>
        <begin position="256"/>
        <end position="289"/>
    </location>
</feature>
<keyword evidence="1" id="KW-1133">Transmembrane helix</keyword>
<evidence type="ECO:0000313" key="2">
    <source>
        <dbReference type="EMBL" id="GAB96668.1"/>
    </source>
</evidence>
<feature type="transmembrane region" description="Helical" evidence="1">
    <location>
        <begin position="102"/>
        <end position="121"/>
    </location>
</feature>
<evidence type="ECO:0000256" key="1">
    <source>
        <dbReference type="SAM" id="Phobius"/>
    </source>
</evidence>
<keyword evidence="1" id="KW-0472">Membrane</keyword>
<gene>
    <name evidence="2" type="ORF">KILIM_044_00570</name>
</gene>
<evidence type="ECO:0008006" key="4">
    <source>
        <dbReference type="Google" id="ProtNLM"/>
    </source>
</evidence>
<name>K6VKB4_9MICO</name>
<feature type="transmembrane region" description="Helical" evidence="1">
    <location>
        <begin position="335"/>
        <end position="358"/>
    </location>
</feature>
<feature type="transmembrane region" description="Helical" evidence="1">
    <location>
        <begin position="216"/>
        <end position="236"/>
    </location>
</feature>
<feature type="transmembrane region" description="Helical" evidence="1">
    <location>
        <begin position="64"/>
        <end position="96"/>
    </location>
</feature>
<organism evidence="2 3">
    <name type="scientific">Kineosphaera limosa NBRC 100340</name>
    <dbReference type="NCBI Taxonomy" id="1184609"/>
    <lineage>
        <taxon>Bacteria</taxon>
        <taxon>Bacillati</taxon>
        <taxon>Actinomycetota</taxon>
        <taxon>Actinomycetes</taxon>
        <taxon>Micrococcales</taxon>
        <taxon>Dermatophilaceae</taxon>
        <taxon>Kineosphaera</taxon>
    </lineage>
</organism>
<sequence length="395" mass="41974">MASAAIGASHLVSSTQAGAVFGWQLVGLVIIANLLKYPFFRFGPQYTAETGRSLVEGYALKGKAYLWVFFILCAVSSVISTAGVGLLTAAILAHAVPEGWPIGVPELAGIVMASVLLLLLGGKYKALDALSKVIVIVLSITTVIAVILAASQGAQAQPGFEGPSPWSLASLAFLIALMGWMPAPIEISALNSLWIKAKQQARKVHPKDIIFDFNTGYIVSAILALFFVALGALVQYGTGVEVPTVGGAYVAQLIGMYGATIGTWAIPLITIVAFFAMYGTTITVVDGYARASAESVRLLRGQSAMSRRAISLWIIAIALIGLAIIIWMSGSLATMLRFAMISAFLTAPVFAWLNYSLVRDRHDLSPVLRWLSYAGFVFLFGFTALFIANLLGFLG</sequence>
<feature type="transmembrane region" description="Helical" evidence="1">
    <location>
        <begin position="133"/>
        <end position="151"/>
    </location>
</feature>
<dbReference type="AlphaFoldDB" id="K6VKB4"/>
<reference evidence="2 3" key="1">
    <citation type="submission" date="2012-08" db="EMBL/GenBank/DDBJ databases">
        <title>Whole genome shotgun sequence of Kineosphaera limosa NBRC 100340.</title>
        <authorList>
            <person name="Yoshida I."/>
            <person name="Isaki S."/>
            <person name="Hosoyama A."/>
            <person name="Tsuchikane K."/>
            <person name="Katsumata H."/>
            <person name="Ando Y."/>
            <person name="Ohji S."/>
            <person name="Hamada M."/>
            <person name="Tamura T."/>
            <person name="Yamazoe A."/>
            <person name="Yamazaki S."/>
            <person name="Fujita N."/>
        </authorList>
    </citation>
    <scope>NUCLEOTIDE SEQUENCE [LARGE SCALE GENOMIC DNA]</scope>
    <source>
        <strain evidence="2 3">NBRC 100340</strain>
    </source>
</reference>
<accession>K6VKB4</accession>
<feature type="transmembrane region" description="Helical" evidence="1">
    <location>
        <begin position="171"/>
        <end position="195"/>
    </location>
</feature>
<keyword evidence="1" id="KW-0812">Transmembrane</keyword>
<feature type="transmembrane region" description="Helical" evidence="1">
    <location>
        <begin position="370"/>
        <end position="394"/>
    </location>
</feature>